<evidence type="ECO:0000313" key="1">
    <source>
        <dbReference type="EMBL" id="ABS51813.1"/>
    </source>
</evidence>
<evidence type="ECO:0000313" key="2">
    <source>
        <dbReference type="Proteomes" id="UP000002407"/>
    </source>
</evidence>
<dbReference type="AlphaFoldDB" id="A7I2A4"/>
<dbReference type="RefSeq" id="WP_012108943.1">
    <property type="nucleotide sequence ID" value="NC_009714.1"/>
</dbReference>
<dbReference type="SUPFAM" id="SSF56752">
    <property type="entry name" value="D-aminoacid aminotransferase-like PLP-dependent enzymes"/>
    <property type="match status" value="1"/>
</dbReference>
<dbReference type="EMBL" id="CP000776">
    <property type="protein sequence ID" value="ABS51813.1"/>
    <property type="molecule type" value="Genomic_DNA"/>
</dbReference>
<dbReference type="Pfam" id="PF01063">
    <property type="entry name" value="Aminotran_4"/>
    <property type="match status" value="1"/>
</dbReference>
<dbReference type="OrthoDB" id="1148709at2"/>
<dbReference type="eggNOG" id="COG0115">
    <property type="taxonomic scope" value="Bacteria"/>
</dbReference>
<protein>
    <submittedName>
        <fullName evidence="1">Putative chorismate binding enzyme</fullName>
    </submittedName>
</protein>
<dbReference type="KEGG" id="cha:CHAB381_1087"/>
<accession>A7I2A4</accession>
<dbReference type="Proteomes" id="UP000002407">
    <property type="component" value="Chromosome"/>
</dbReference>
<dbReference type="InterPro" id="IPR036038">
    <property type="entry name" value="Aminotransferase-like"/>
</dbReference>
<dbReference type="STRING" id="360107.CHAB381_1087"/>
<dbReference type="Gene3D" id="3.20.10.10">
    <property type="entry name" value="D-amino Acid Aminotransferase, subunit A, domain 2"/>
    <property type="match status" value="1"/>
</dbReference>
<name>A7I2A4_CAMHC</name>
<reference evidence="2" key="1">
    <citation type="submission" date="2007-07" db="EMBL/GenBank/DDBJ databases">
        <title>Complete genome sequence of Campylobacter hominis ATCC BAA-381, a commensal isolated from the human gastrointestinal tract.</title>
        <authorList>
            <person name="Fouts D.E."/>
            <person name="Mongodin E.F."/>
            <person name="Puiu D."/>
            <person name="Sebastian Y."/>
            <person name="Miller W.G."/>
            <person name="Mandrell R.E."/>
            <person name="Nelson K.E."/>
        </authorList>
    </citation>
    <scope>NUCLEOTIDE SEQUENCE [LARGE SCALE GENOMIC DNA]</scope>
    <source>
        <strain evidence="2">ATCC BAA-381 / LMG 19568 / NCTC 13146 / CH001A</strain>
    </source>
</reference>
<keyword evidence="2" id="KW-1185">Reference proteome</keyword>
<dbReference type="GO" id="GO:0003824">
    <property type="term" value="F:catalytic activity"/>
    <property type="evidence" value="ECO:0007669"/>
    <property type="project" value="InterPro"/>
</dbReference>
<dbReference type="InterPro" id="IPR001544">
    <property type="entry name" value="Aminotrans_IV"/>
</dbReference>
<sequence>MSYDEPKKDIVCEILEAKKLGLKFKFDAKFKGKISYKLKKFPLKFKIYHKAFKKVQDAMKNGDLIDCSLFSYKARKFRNFKILKSDVNYERKFLDRSALDEIFAQRGANDDVLIEKNGILTDTTIANIAILQNDIWITTKNPLLKGITRKRLLNNGFLIERNFGIKELLSAQSFAILNAMIDFLEIKNAKFEIY</sequence>
<dbReference type="InterPro" id="IPR043132">
    <property type="entry name" value="BCAT-like_C"/>
</dbReference>
<gene>
    <name evidence="1" type="ordered locus">CHAB381_1087</name>
</gene>
<dbReference type="HOGENOM" id="CLU_1400218_0_0_7"/>
<organism evidence="1 2">
    <name type="scientific">Campylobacter hominis (strain ATCC BAA-381 / DSM 21671 / CCUG 45161 / LMG 19568 / NCTC 13146 / CH001A)</name>
    <dbReference type="NCBI Taxonomy" id="360107"/>
    <lineage>
        <taxon>Bacteria</taxon>
        <taxon>Pseudomonadati</taxon>
        <taxon>Campylobacterota</taxon>
        <taxon>Epsilonproteobacteria</taxon>
        <taxon>Campylobacterales</taxon>
        <taxon>Campylobacteraceae</taxon>
        <taxon>Campylobacter</taxon>
    </lineage>
</organism>
<proteinExistence type="predicted"/>